<sequence length="232" mass="26669">MRSNNFIVAHGHFRLSQTLMHIDNLIWIVIEDSATESSHIRRLLKRSRLPFCYMAVERDRSLPVRGWTAREFALRLLKERFRNFGDRAVVYFADDDNSYDVRLFDGYIRNVETVGVWAVGLAGKSAVEAQQVDLNGNVVGWLTQYAPKRTWAIDMAGFAINLKLILSNNATFRNCRHSSPEPCLLSTLNIRMSDLQPFGHLNEPRDILVWHTKTLVEINKPNAKTYGYVVES</sequence>
<dbReference type="UniPathway" id="UPA00378"/>
<reference evidence="17" key="1">
    <citation type="submission" date="2017-02" db="UniProtKB">
        <authorList>
            <consortium name="WormBaseParasite"/>
        </authorList>
    </citation>
    <scope>IDENTIFICATION</scope>
</reference>
<dbReference type="AlphaFoldDB" id="A0A0M3K8M1"/>
<evidence type="ECO:0000313" key="16">
    <source>
        <dbReference type="Proteomes" id="UP000267096"/>
    </source>
</evidence>
<dbReference type="OrthoDB" id="675023at2759"/>
<reference evidence="15 16" key="2">
    <citation type="submission" date="2018-11" db="EMBL/GenBank/DDBJ databases">
        <authorList>
            <consortium name="Pathogen Informatics"/>
        </authorList>
    </citation>
    <scope>NUCLEOTIDE SEQUENCE [LARGE SCALE GENOMIC DNA]</scope>
</reference>
<comment type="cofactor">
    <cofactor evidence="12 14">
        <name>Mn(2+)</name>
        <dbReference type="ChEBI" id="CHEBI:29035"/>
    </cofactor>
</comment>
<dbReference type="GO" id="GO:0005975">
    <property type="term" value="P:carbohydrate metabolic process"/>
    <property type="evidence" value="ECO:0007669"/>
    <property type="project" value="TreeGrafter"/>
</dbReference>
<organism evidence="17">
    <name type="scientific">Anisakis simplex</name>
    <name type="common">Herring worm</name>
    <dbReference type="NCBI Taxonomy" id="6269"/>
    <lineage>
        <taxon>Eukaryota</taxon>
        <taxon>Metazoa</taxon>
        <taxon>Ecdysozoa</taxon>
        <taxon>Nematoda</taxon>
        <taxon>Chromadorea</taxon>
        <taxon>Rhabditida</taxon>
        <taxon>Spirurina</taxon>
        <taxon>Ascaridomorpha</taxon>
        <taxon>Ascaridoidea</taxon>
        <taxon>Anisakidae</taxon>
        <taxon>Anisakis</taxon>
        <taxon>Anisakis simplex complex</taxon>
    </lineage>
</organism>
<dbReference type="GO" id="GO:0015018">
    <property type="term" value="F:galactosylgalactosylxylosylprotein 3-beta-glucuronosyltransferase activity"/>
    <property type="evidence" value="ECO:0007669"/>
    <property type="project" value="UniProtKB-UniRule"/>
</dbReference>
<feature type="site" description="Interaction with galactose moiety of substrate glycoprotein" evidence="13">
    <location>
        <position position="128"/>
    </location>
</feature>
<dbReference type="Proteomes" id="UP000267096">
    <property type="component" value="Unassembled WGS sequence"/>
</dbReference>
<evidence type="ECO:0000313" key="17">
    <source>
        <dbReference type="WBParaSite" id="ASIM_0001731201-mRNA-1"/>
    </source>
</evidence>
<dbReference type="WBParaSite" id="ASIM_0001731201-mRNA-1">
    <property type="protein sequence ID" value="ASIM_0001731201-mRNA-1"/>
    <property type="gene ID" value="ASIM_0001731201"/>
</dbReference>
<evidence type="ECO:0000256" key="6">
    <source>
        <dbReference type="ARBA" id="ARBA00022968"/>
    </source>
</evidence>
<evidence type="ECO:0000256" key="5">
    <source>
        <dbReference type="ARBA" id="ARBA00022692"/>
    </source>
</evidence>
<keyword evidence="5" id="KW-0812">Transmembrane</keyword>
<evidence type="ECO:0000256" key="2">
    <source>
        <dbReference type="ARBA" id="ARBA00007706"/>
    </source>
</evidence>
<dbReference type="InterPro" id="IPR029044">
    <property type="entry name" value="Nucleotide-diphossugar_trans"/>
</dbReference>
<dbReference type="GO" id="GO:0050650">
    <property type="term" value="P:chondroitin sulfate proteoglycan biosynthetic process"/>
    <property type="evidence" value="ECO:0007669"/>
    <property type="project" value="TreeGrafter"/>
</dbReference>
<evidence type="ECO:0000313" key="15">
    <source>
        <dbReference type="EMBL" id="VDK58537.1"/>
    </source>
</evidence>
<evidence type="ECO:0000256" key="8">
    <source>
        <dbReference type="ARBA" id="ARBA00023136"/>
    </source>
</evidence>
<evidence type="ECO:0000256" key="9">
    <source>
        <dbReference type="ARBA" id="ARBA00023180"/>
    </source>
</evidence>
<proteinExistence type="inferred from homology"/>
<evidence type="ECO:0000256" key="4">
    <source>
        <dbReference type="ARBA" id="ARBA00022679"/>
    </source>
</evidence>
<accession>A0A0M3K8M1</accession>
<dbReference type="InterPro" id="IPR005027">
    <property type="entry name" value="Glyco_trans_43"/>
</dbReference>
<evidence type="ECO:0000256" key="12">
    <source>
        <dbReference type="PIRSR" id="PIRSR605027-3"/>
    </source>
</evidence>
<evidence type="ECO:0000256" key="1">
    <source>
        <dbReference type="ARBA" id="ARBA00004606"/>
    </source>
</evidence>
<gene>
    <name evidence="15" type="ORF">ASIM_LOCUS16719</name>
</gene>
<evidence type="ECO:0000256" key="7">
    <source>
        <dbReference type="ARBA" id="ARBA00022989"/>
    </source>
</evidence>
<comment type="subcellular location">
    <subcellularLocation>
        <location evidence="14">Golgi apparatus membrane</location>
        <topology evidence="14">Single-pass type II membrane protein</topology>
    </subcellularLocation>
    <subcellularLocation>
        <location evidence="1">Membrane</location>
        <topology evidence="1">Single-pass type II membrane protein</topology>
    </subcellularLocation>
</comment>
<dbReference type="EMBL" id="UYRR01033347">
    <property type="protein sequence ID" value="VDK58537.1"/>
    <property type="molecule type" value="Genomic_DNA"/>
</dbReference>
<dbReference type="Pfam" id="PF03360">
    <property type="entry name" value="Glyco_transf_43"/>
    <property type="match status" value="1"/>
</dbReference>
<evidence type="ECO:0000256" key="13">
    <source>
        <dbReference type="PIRSR" id="PIRSR605027-4"/>
    </source>
</evidence>
<evidence type="ECO:0000256" key="14">
    <source>
        <dbReference type="RuleBase" id="RU363127"/>
    </source>
</evidence>
<comment type="pathway">
    <text evidence="14">Protein modification; protein glycosylation.</text>
</comment>
<dbReference type="SUPFAM" id="SSF53448">
    <property type="entry name" value="Nucleotide-diphospho-sugar transferases"/>
    <property type="match status" value="1"/>
</dbReference>
<keyword evidence="12 14" id="KW-0479">Metal-binding</keyword>
<evidence type="ECO:0000256" key="3">
    <source>
        <dbReference type="ARBA" id="ARBA00012641"/>
    </source>
</evidence>
<evidence type="ECO:0000256" key="11">
    <source>
        <dbReference type="PIRSR" id="PIRSR605027-1"/>
    </source>
</evidence>
<keyword evidence="8" id="KW-0472">Membrane</keyword>
<feature type="binding site" evidence="12">
    <location>
        <position position="96"/>
    </location>
    <ligand>
        <name>Mn(2+)</name>
        <dbReference type="ChEBI" id="CHEBI:29035"/>
    </ligand>
</feature>
<keyword evidence="4 14" id="KW-0808">Transferase</keyword>
<keyword evidence="12 14" id="KW-0464">Manganese</keyword>
<keyword evidence="9" id="KW-0325">Glycoprotein</keyword>
<dbReference type="Gene3D" id="3.90.550.10">
    <property type="entry name" value="Spore Coat Polysaccharide Biosynthesis Protein SpsA, Chain A"/>
    <property type="match status" value="1"/>
</dbReference>
<protein>
    <recommendedName>
        <fullName evidence="3 14">Galactosylgalactosylxylosylprotein 3-beta-glucuronosyltransferase</fullName>
        <ecNumber evidence="3 14">2.4.1.135</ecNumber>
    </recommendedName>
</protein>
<keyword evidence="7" id="KW-1133">Transmembrane helix</keyword>
<comment type="similarity">
    <text evidence="2 14">Belongs to the glycosyltransferase 43 family.</text>
</comment>
<keyword evidence="6 14" id="KW-0735">Signal-anchor</keyword>
<evidence type="ECO:0000256" key="10">
    <source>
        <dbReference type="ARBA" id="ARBA00047979"/>
    </source>
</evidence>
<dbReference type="PANTHER" id="PTHR10896">
    <property type="entry name" value="GALACTOSYLGALACTOSYLXYLOSYLPROTEIN 3-BETA-GLUCURONOSYLTRANSFERASE BETA-1,3-GLUCURONYLTRANSFERASE"/>
    <property type="match status" value="1"/>
</dbReference>
<dbReference type="EC" id="2.4.1.135" evidence="3 14"/>
<name>A0A0M3K8M1_ANISI</name>
<dbReference type="GO" id="GO:0046872">
    <property type="term" value="F:metal ion binding"/>
    <property type="evidence" value="ECO:0007669"/>
    <property type="project" value="UniProtKB-KW"/>
</dbReference>
<feature type="active site" description="Proton donor/acceptor" evidence="11">
    <location>
        <position position="181"/>
    </location>
</feature>
<dbReference type="PANTHER" id="PTHR10896:SF30">
    <property type="entry name" value="GALACTOSYLGALACTOSYLXYLOSYLPROTEIN 3-BETA-GLUCURONOSYLTRANSFERASE"/>
    <property type="match status" value="1"/>
</dbReference>
<comment type="catalytic activity">
    <reaction evidence="10 14">
        <text>3-O-(beta-D-galactosyl-(1-&gt;3)-beta-D-galactosyl-(1-&gt;4)-beta-D-xylosyl)-L-seryl-[protein] + UDP-alpha-D-glucuronate = 3-O-(beta-D-GlcA-(1-&gt;3)-beta-D-Gal-(1-&gt;3)-beta-D-Gal-(1-&gt;4)-beta-D-Xyl)-L-seryl-[protein] + UDP + H(+)</text>
        <dbReference type="Rhea" id="RHEA:24168"/>
        <dbReference type="Rhea" id="RHEA-COMP:12571"/>
        <dbReference type="Rhea" id="RHEA-COMP:12573"/>
        <dbReference type="ChEBI" id="CHEBI:15378"/>
        <dbReference type="ChEBI" id="CHEBI:58052"/>
        <dbReference type="ChEBI" id="CHEBI:58223"/>
        <dbReference type="ChEBI" id="CHEBI:132090"/>
        <dbReference type="ChEBI" id="CHEBI:132093"/>
        <dbReference type="EC" id="2.4.1.135"/>
    </reaction>
</comment>
<dbReference type="GO" id="GO:0000139">
    <property type="term" value="C:Golgi membrane"/>
    <property type="evidence" value="ECO:0007669"/>
    <property type="project" value="UniProtKB-SubCell"/>
</dbReference>
<keyword evidence="16" id="KW-1185">Reference proteome</keyword>
<keyword evidence="14" id="KW-0333">Golgi apparatus</keyword>